<sequence>KLEKELTKTNQPSDPKEEVEGSFFSHNV</sequence>
<organism evidence="2">
    <name type="scientific">marine metagenome</name>
    <dbReference type="NCBI Taxonomy" id="408172"/>
    <lineage>
        <taxon>unclassified sequences</taxon>
        <taxon>metagenomes</taxon>
        <taxon>ecological metagenomes</taxon>
    </lineage>
</organism>
<feature type="region of interest" description="Disordered" evidence="1">
    <location>
        <begin position="1"/>
        <end position="28"/>
    </location>
</feature>
<proteinExistence type="predicted"/>
<reference evidence="2" key="1">
    <citation type="submission" date="2018-05" db="EMBL/GenBank/DDBJ databases">
        <authorList>
            <person name="Lanie J.A."/>
            <person name="Ng W.-L."/>
            <person name="Kazmierczak K.M."/>
            <person name="Andrzejewski T.M."/>
            <person name="Davidsen T.M."/>
            <person name="Wayne K.J."/>
            <person name="Tettelin H."/>
            <person name="Glass J.I."/>
            <person name="Rusch D."/>
            <person name="Podicherti R."/>
            <person name="Tsui H.-C.T."/>
            <person name="Winkler M.E."/>
        </authorList>
    </citation>
    <scope>NUCLEOTIDE SEQUENCE</scope>
</reference>
<evidence type="ECO:0000313" key="2">
    <source>
        <dbReference type="EMBL" id="SVC33728.1"/>
    </source>
</evidence>
<feature type="non-terminal residue" evidence="2">
    <location>
        <position position="1"/>
    </location>
</feature>
<dbReference type="EMBL" id="UINC01085829">
    <property type="protein sequence ID" value="SVC33728.1"/>
    <property type="molecule type" value="Genomic_DNA"/>
</dbReference>
<protein>
    <submittedName>
        <fullName evidence="2">Uncharacterized protein</fullName>
    </submittedName>
</protein>
<evidence type="ECO:0000256" key="1">
    <source>
        <dbReference type="SAM" id="MobiDB-lite"/>
    </source>
</evidence>
<name>A0A382LA10_9ZZZZ</name>
<gene>
    <name evidence="2" type="ORF">METZ01_LOCUS286582</name>
</gene>
<dbReference type="AlphaFoldDB" id="A0A382LA10"/>
<accession>A0A382LA10</accession>